<gene>
    <name evidence="1" type="ORF">ES332_A10G150700v1</name>
</gene>
<dbReference type="AlphaFoldDB" id="A0A5D2NTC9"/>
<sequence>MKIKEQKENEIWKQNSTFCLFFLFRLLNVRKKFTEKKWCQMRVLRWWRTGGSARGGQW</sequence>
<evidence type="ECO:0000313" key="1">
    <source>
        <dbReference type="EMBL" id="TYI06324.1"/>
    </source>
</evidence>
<protein>
    <submittedName>
        <fullName evidence="1">Uncharacterized protein</fullName>
    </submittedName>
</protein>
<name>A0A5D2NTC9_GOSTO</name>
<organism evidence="1 2">
    <name type="scientific">Gossypium tomentosum</name>
    <name type="common">Hawaiian cotton</name>
    <name type="synonym">Gossypium sandvicense</name>
    <dbReference type="NCBI Taxonomy" id="34277"/>
    <lineage>
        <taxon>Eukaryota</taxon>
        <taxon>Viridiplantae</taxon>
        <taxon>Streptophyta</taxon>
        <taxon>Embryophyta</taxon>
        <taxon>Tracheophyta</taxon>
        <taxon>Spermatophyta</taxon>
        <taxon>Magnoliopsida</taxon>
        <taxon>eudicotyledons</taxon>
        <taxon>Gunneridae</taxon>
        <taxon>Pentapetalae</taxon>
        <taxon>rosids</taxon>
        <taxon>malvids</taxon>
        <taxon>Malvales</taxon>
        <taxon>Malvaceae</taxon>
        <taxon>Malvoideae</taxon>
        <taxon>Gossypium</taxon>
    </lineage>
</organism>
<reference evidence="1 2" key="1">
    <citation type="submission" date="2019-07" db="EMBL/GenBank/DDBJ databases">
        <title>WGS assembly of Gossypium tomentosum.</title>
        <authorList>
            <person name="Chen Z.J."/>
            <person name="Sreedasyam A."/>
            <person name="Ando A."/>
            <person name="Song Q."/>
            <person name="De L."/>
            <person name="Hulse-Kemp A."/>
            <person name="Ding M."/>
            <person name="Ye W."/>
            <person name="Kirkbride R."/>
            <person name="Jenkins J."/>
            <person name="Plott C."/>
            <person name="Lovell J."/>
            <person name="Lin Y.-M."/>
            <person name="Vaughn R."/>
            <person name="Liu B."/>
            <person name="Li W."/>
            <person name="Simpson S."/>
            <person name="Scheffler B."/>
            <person name="Saski C."/>
            <person name="Grover C."/>
            <person name="Hu G."/>
            <person name="Conover J."/>
            <person name="Carlson J."/>
            <person name="Shu S."/>
            <person name="Boston L."/>
            <person name="Williams M."/>
            <person name="Peterson D."/>
            <person name="Mcgee K."/>
            <person name="Jones D."/>
            <person name="Wendel J."/>
            <person name="Stelly D."/>
            <person name="Grimwood J."/>
            <person name="Schmutz J."/>
        </authorList>
    </citation>
    <scope>NUCLEOTIDE SEQUENCE [LARGE SCALE GENOMIC DNA]</scope>
    <source>
        <strain evidence="1">7179.01</strain>
    </source>
</reference>
<proteinExistence type="predicted"/>
<accession>A0A5D2NTC9</accession>
<evidence type="ECO:0000313" key="2">
    <source>
        <dbReference type="Proteomes" id="UP000322667"/>
    </source>
</evidence>
<dbReference type="Proteomes" id="UP000322667">
    <property type="component" value="Chromosome A10"/>
</dbReference>
<keyword evidence="2" id="KW-1185">Reference proteome</keyword>
<dbReference type="EMBL" id="CM017619">
    <property type="protein sequence ID" value="TYI06324.1"/>
    <property type="molecule type" value="Genomic_DNA"/>
</dbReference>